<dbReference type="EMBL" id="SOZE01000036">
    <property type="protein sequence ID" value="TFF33968.1"/>
    <property type="molecule type" value="Genomic_DNA"/>
</dbReference>
<feature type="transmembrane region" description="Helical" evidence="1">
    <location>
        <begin position="307"/>
        <end position="326"/>
    </location>
</feature>
<feature type="transmembrane region" description="Helical" evidence="1">
    <location>
        <begin position="30"/>
        <end position="48"/>
    </location>
</feature>
<feature type="domain" description="Acyltransferase 3" evidence="2">
    <location>
        <begin position="3"/>
        <end position="353"/>
    </location>
</feature>
<feature type="transmembrane region" description="Helical" evidence="1">
    <location>
        <begin position="332"/>
        <end position="355"/>
    </location>
</feature>
<evidence type="ECO:0000313" key="3">
    <source>
        <dbReference type="EMBL" id="TFF33968.1"/>
    </source>
</evidence>
<dbReference type="OrthoDB" id="290051at2"/>
<dbReference type="InterPro" id="IPR002656">
    <property type="entry name" value="Acyl_transf_3_dom"/>
</dbReference>
<keyword evidence="4" id="KW-1185">Reference proteome</keyword>
<feature type="transmembrane region" description="Helical" evidence="1">
    <location>
        <begin position="278"/>
        <end position="295"/>
    </location>
</feature>
<dbReference type="InterPro" id="IPR050879">
    <property type="entry name" value="Acyltransferase_3"/>
</dbReference>
<reference evidence="3 4" key="1">
    <citation type="journal article" date="2017" name="Int. J. Syst. Evol. Microbiol.">
        <title>Mucilaginibacterpsychrotolerans sp. nov., isolated from peatlands.</title>
        <authorList>
            <person name="Deng Y."/>
            <person name="Shen L."/>
            <person name="Xu B."/>
            <person name="Liu Y."/>
            <person name="Gu Z."/>
            <person name="Liu H."/>
            <person name="Zhou Y."/>
        </authorList>
    </citation>
    <scope>NUCLEOTIDE SEQUENCE [LARGE SCALE GENOMIC DNA]</scope>
    <source>
        <strain evidence="3 4">NH7-4</strain>
    </source>
</reference>
<feature type="transmembrane region" description="Helical" evidence="1">
    <location>
        <begin position="244"/>
        <end position="266"/>
    </location>
</feature>
<feature type="transmembrane region" description="Helical" evidence="1">
    <location>
        <begin position="163"/>
        <end position="179"/>
    </location>
</feature>
<comment type="caution">
    <text evidence="3">The sequence shown here is derived from an EMBL/GenBank/DDBJ whole genome shotgun (WGS) entry which is preliminary data.</text>
</comment>
<dbReference type="GO" id="GO:0016020">
    <property type="term" value="C:membrane"/>
    <property type="evidence" value="ECO:0007669"/>
    <property type="project" value="TreeGrafter"/>
</dbReference>
<organism evidence="3 4">
    <name type="scientific">Mucilaginibacter psychrotolerans</name>
    <dbReference type="NCBI Taxonomy" id="1524096"/>
    <lineage>
        <taxon>Bacteria</taxon>
        <taxon>Pseudomonadati</taxon>
        <taxon>Bacteroidota</taxon>
        <taxon>Sphingobacteriia</taxon>
        <taxon>Sphingobacteriales</taxon>
        <taxon>Sphingobacteriaceae</taxon>
        <taxon>Mucilaginibacter</taxon>
    </lineage>
</organism>
<evidence type="ECO:0000259" key="2">
    <source>
        <dbReference type="Pfam" id="PF01757"/>
    </source>
</evidence>
<dbReference type="AlphaFoldDB" id="A0A4Y8S4V3"/>
<dbReference type="GO" id="GO:0000271">
    <property type="term" value="P:polysaccharide biosynthetic process"/>
    <property type="evidence" value="ECO:0007669"/>
    <property type="project" value="TreeGrafter"/>
</dbReference>
<protein>
    <submittedName>
        <fullName evidence="3">Acyltransferase</fullName>
    </submittedName>
</protein>
<dbReference type="Pfam" id="PF01757">
    <property type="entry name" value="Acyl_transf_3"/>
    <property type="match status" value="1"/>
</dbReference>
<keyword evidence="1" id="KW-0812">Transmembrane</keyword>
<evidence type="ECO:0000256" key="1">
    <source>
        <dbReference type="SAM" id="Phobius"/>
    </source>
</evidence>
<keyword evidence="1" id="KW-0472">Membrane</keyword>
<dbReference type="PANTHER" id="PTHR23028">
    <property type="entry name" value="ACETYLTRANSFERASE"/>
    <property type="match status" value="1"/>
</dbReference>
<feature type="transmembrane region" description="Helical" evidence="1">
    <location>
        <begin position="69"/>
        <end position="92"/>
    </location>
</feature>
<keyword evidence="3" id="KW-0012">Acyltransferase</keyword>
<dbReference type="RefSeq" id="WP_133235553.1">
    <property type="nucleotide sequence ID" value="NZ_SOZE01000036.1"/>
</dbReference>
<evidence type="ECO:0000313" key="4">
    <source>
        <dbReference type="Proteomes" id="UP000297540"/>
    </source>
</evidence>
<gene>
    <name evidence="3" type="ORF">E2R66_23600</name>
</gene>
<dbReference type="PANTHER" id="PTHR23028:SF53">
    <property type="entry name" value="ACYL_TRANSF_3 DOMAIN-CONTAINING PROTEIN"/>
    <property type="match status" value="1"/>
</dbReference>
<name>A0A4Y8S4V3_9SPHI</name>
<sequence length="374" mass="42835">MGVLRLLLALSVVASHIGPIFGFQMTGGSLAVQSFFMISGFYMSLILNEKYIGINSSFKLFITNRLLKIYPLYFSVLILSLLVCLIVGFTSADHDIPVFNLYEATKPNGLTWAYLITTNIIIWGQDIVMFMGISPQNGALYLTGNFWNTSPALYNFLFIPQGWSLALELTFYLCAPYLLRKRTSWILTVVMLSLLIRIVTFYSLSLQNDPWTYRFFPCELMFFLLGAISYRIYTEYRDIKIPTYAGLILQTSIIVITIAFALLPQFPIQAFHFQVRDVLYLFLILISMPFLFIFTKNYRFDSKIGELSYTVYLVHLLVAKLLYTFGPELLKTPAFIALISILLSFFLNLAIAVPIERQRQKRIKKIDVAQVGVL</sequence>
<proteinExistence type="predicted"/>
<feature type="transmembrane region" description="Helical" evidence="1">
    <location>
        <begin position="186"/>
        <end position="205"/>
    </location>
</feature>
<keyword evidence="1" id="KW-1133">Transmembrane helix</keyword>
<feature type="transmembrane region" description="Helical" evidence="1">
    <location>
        <begin position="211"/>
        <end position="232"/>
    </location>
</feature>
<keyword evidence="3" id="KW-0808">Transferase</keyword>
<dbReference type="GO" id="GO:0016747">
    <property type="term" value="F:acyltransferase activity, transferring groups other than amino-acyl groups"/>
    <property type="evidence" value="ECO:0007669"/>
    <property type="project" value="InterPro"/>
</dbReference>
<accession>A0A4Y8S4V3</accession>
<dbReference type="Proteomes" id="UP000297540">
    <property type="component" value="Unassembled WGS sequence"/>
</dbReference>